<dbReference type="EMBL" id="LAZR01003298">
    <property type="protein sequence ID" value="KKN19835.1"/>
    <property type="molecule type" value="Genomic_DNA"/>
</dbReference>
<sequence>MNPNTGRLDVYHNEKILSRCTHVSDGDEVIAPYKGSQGIKCVVIVAAGYHARVVNERYSFDKWFNIQELARLKE</sequence>
<comment type="caution">
    <text evidence="1">The sequence shown here is derived from an EMBL/GenBank/DDBJ whole genome shotgun (WGS) entry which is preliminary data.</text>
</comment>
<organism evidence="1">
    <name type="scientific">marine sediment metagenome</name>
    <dbReference type="NCBI Taxonomy" id="412755"/>
    <lineage>
        <taxon>unclassified sequences</taxon>
        <taxon>metagenomes</taxon>
        <taxon>ecological metagenomes</taxon>
    </lineage>
</organism>
<protein>
    <submittedName>
        <fullName evidence="1">Uncharacterized protein</fullName>
    </submittedName>
</protein>
<accession>A0A0F9NJY4</accession>
<evidence type="ECO:0000313" key="1">
    <source>
        <dbReference type="EMBL" id="KKN19835.1"/>
    </source>
</evidence>
<reference evidence="1" key="1">
    <citation type="journal article" date="2015" name="Nature">
        <title>Complex archaea that bridge the gap between prokaryotes and eukaryotes.</title>
        <authorList>
            <person name="Spang A."/>
            <person name="Saw J.H."/>
            <person name="Jorgensen S.L."/>
            <person name="Zaremba-Niedzwiedzka K."/>
            <person name="Martijn J."/>
            <person name="Lind A.E."/>
            <person name="van Eijk R."/>
            <person name="Schleper C."/>
            <person name="Guy L."/>
            <person name="Ettema T.J."/>
        </authorList>
    </citation>
    <scope>NUCLEOTIDE SEQUENCE</scope>
</reference>
<dbReference type="AlphaFoldDB" id="A0A0F9NJY4"/>
<name>A0A0F9NJY4_9ZZZZ</name>
<gene>
    <name evidence="1" type="ORF">LCGC14_0941610</name>
</gene>
<proteinExistence type="predicted"/>